<dbReference type="InterPro" id="IPR000743">
    <property type="entry name" value="Glyco_hydro_28"/>
</dbReference>
<dbReference type="Gene3D" id="2.160.20.10">
    <property type="entry name" value="Single-stranded right-handed beta-helix, Pectin lyase-like"/>
    <property type="match status" value="1"/>
</dbReference>
<feature type="non-terminal residue" evidence="13">
    <location>
        <position position="1"/>
    </location>
</feature>
<evidence type="ECO:0000313" key="14">
    <source>
        <dbReference type="Proteomes" id="UP000612746"/>
    </source>
</evidence>
<keyword evidence="7" id="KW-1015">Disulfide bond</keyword>
<reference evidence="13" key="1">
    <citation type="submission" date="2020-12" db="EMBL/GenBank/DDBJ databases">
        <title>Metabolic potential, ecology and presence of endohyphal bacteria is reflected in genomic diversity of Mucoromycotina.</title>
        <authorList>
            <person name="Muszewska A."/>
            <person name="Okrasinska A."/>
            <person name="Steczkiewicz K."/>
            <person name="Drgas O."/>
            <person name="Orlowska M."/>
            <person name="Perlinska-Lenart U."/>
            <person name="Aleksandrzak-Piekarczyk T."/>
            <person name="Szatraj K."/>
            <person name="Zielenkiewicz U."/>
            <person name="Pilsyk S."/>
            <person name="Malc E."/>
            <person name="Mieczkowski P."/>
            <person name="Kruszewska J.S."/>
            <person name="Biernat P."/>
            <person name="Pawlowska J."/>
        </authorList>
    </citation>
    <scope>NUCLEOTIDE SEQUENCE</scope>
    <source>
        <strain evidence="13">WA0000051536</strain>
    </source>
</reference>
<keyword evidence="10" id="KW-0961">Cell wall biogenesis/degradation</keyword>
<dbReference type="GO" id="GO:0004650">
    <property type="term" value="F:polygalacturonase activity"/>
    <property type="evidence" value="ECO:0007669"/>
    <property type="project" value="InterPro"/>
</dbReference>
<gene>
    <name evidence="13" type="ORF">INT44_000934</name>
</gene>
<protein>
    <recommendedName>
        <fullName evidence="15">Glycoside hydrolase family 28 protein</fullName>
    </recommendedName>
</protein>
<proteinExistence type="inferred from homology"/>
<name>A0A8H7UNF9_9FUNG</name>
<evidence type="ECO:0000256" key="12">
    <source>
        <dbReference type="SAM" id="SignalP"/>
    </source>
</evidence>
<evidence type="ECO:0000256" key="11">
    <source>
        <dbReference type="RuleBase" id="RU361169"/>
    </source>
</evidence>
<evidence type="ECO:0000256" key="9">
    <source>
        <dbReference type="ARBA" id="ARBA00023295"/>
    </source>
</evidence>
<dbReference type="Proteomes" id="UP000612746">
    <property type="component" value="Unassembled WGS sequence"/>
</dbReference>
<comment type="similarity">
    <text evidence="2 11">Belongs to the glycosyl hydrolase 28 family.</text>
</comment>
<evidence type="ECO:0000256" key="3">
    <source>
        <dbReference type="ARBA" id="ARBA00022525"/>
    </source>
</evidence>
<keyword evidence="6 11" id="KW-0378">Hydrolase</keyword>
<organism evidence="13 14">
    <name type="scientific">Umbelopsis vinacea</name>
    <dbReference type="NCBI Taxonomy" id="44442"/>
    <lineage>
        <taxon>Eukaryota</taxon>
        <taxon>Fungi</taxon>
        <taxon>Fungi incertae sedis</taxon>
        <taxon>Mucoromycota</taxon>
        <taxon>Mucoromycotina</taxon>
        <taxon>Umbelopsidomycetes</taxon>
        <taxon>Umbelopsidales</taxon>
        <taxon>Umbelopsidaceae</taxon>
        <taxon>Umbelopsis</taxon>
    </lineage>
</organism>
<keyword evidence="4 12" id="KW-0732">Signal</keyword>
<keyword evidence="3" id="KW-0964">Secreted</keyword>
<dbReference type="GO" id="GO:0046576">
    <property type="term" value="F:rhamnogalacturonan alpha-L-rhamnopyranosyl-(1-&gt;4)-alpha-D-galactopyranosyluronide lyase activity"/>
    <property type="evidence" value="ECO:0007669"/>
    <property type="project" value="UniProtKB-ARBA"/>
</dbReference>
<evidence type="ECO:0000256" key="8">
    <source>
        <dbReference type="ARBA" id="ARBA00023180"/>
    </source>
</evidence>
<dbReference type="AlphaFoldDB" id="A0A8H7UNF9"/>
<evidence type="ECO:0000313" key="13">
    <source>
        <dbReference type="EMBL" id="KAG2188182.1"/>
    </source>
</evidence>
<dbReference type="SMART" id="SM00710">
    <property type="entry name" value="PbH1"/>
    <property type="match status" value="6"/>
</dbReference>
<evidence type="ECO:0008006" key="15">
    <source>
        <dbReference type="Google" id="ProtNLM"/>
    </source>
</evidence>
<keyword evidence="8" id="KW-0325">Glycoprotein</keyword>
<evidence type="ECO:0000256" key="6">
    <source>
        <dbReference type="ARBA" id="ARBA00022801"/>
    </source>
</evidence>
<feature type="chain" id="PRO_5034203143" description="Glycoside hydrolase family 28 protein" evidence="12">
    <location>
        <begin position="26"/>
        <end position="381"/>
    </location>
</feature>
<dbReference type="OrthoDB" id="187139at2759"/>
<dbReference type="InterPro" id="IPR012334">
    <property type="entry name" value="Pectin_lyas_fold"/>
</dbReference>
<dbReference type="SUPFAM" id="SSF51126">
    <property type="entry name" value="Pectin lyase-like"/>
    <property type="match status" value="1"/>
</dbReference>
<evidence type="ECO:0000256" key="5">
    <source>
        <dbReference type="ARBA" id="ARBA00022737"/>
    </source>
</evidence>
<dbReference type="PANTHER" id="PTHR31736">
    <property type="match status" value="1"/>
</dbReference>
<dbReference type="InterPro" id="IPR006626">
    <property type="entry name" value="PbH1"/>
</dbReference>
<sequence>TRITQMKSLISIAAALSLFAAAAQATTCTIPTTGKDDTSAIQSAFKSCATGGTVVFTKGSTYYLNAMISLTGLQGTTVQFDGTLNLPVYASSYENGAAYISVTGDSVKWTGTGTIVGNGQAWYDKKLTDAPRVLAIHTTNSVFSGFKITQAPRAHFSVNAAKNTVLENLTINTVSTSSNPAKNTDAFDVSSSSGIIIRGSNVNNGDDCLAVNSGVTNLTFTNNNCVGSHGFSIGSLGKDLSTGTVDGVNITTNSCTNCQNGVRIKTWPGGQGYVKNIIFNNINLQNVDNPILITTHYCDSEHQSSCNADDSSSLSISAVNINNVYGTVSTAGHPVLSVNCSTKTPCSNFAITNINVAKASKTPKNVCIDLTGSSSIPYCSQ</sequence>
<keyword evidence="14" id="KW-1185">Reference proteome</keyword>
<comment type="subcellular location">
    <subcellularLocation>
        <location evidence="1">Secreted</location>
    </subcellularLocation>
</comment>
<dbReference type="InterPro" id="IPR011050">
    <property type="entry name" value="Pectin_lyase_fold/virulence"/>
</dbReference>
<dbReference type="EMBL" id="JAEPRA010000002">
    <property type="protein sequence ID" value="KAG2188182.1"/>
    <property type="molecule type" value="Genomic_DNA"/>
</dbReference>
<dbReference type="Pfam" id="PF00295">
    <property type="entry name" value="Glyco_hydro_28"/>
    <property type="match status" value="1"/>
</dbReference>
<dbReference type="PANTHER" id="PTHR31736:SF19">
    <property type="entry name" value="PECTIN LYASE SUPERFAMILY PROTEIN-RELATED"/>
    <property type="match status" value="1"/>
</dbReference>
<dbReference type="GO" id="GO:0005576">
    <property type="term" value="C:extracellular region"/>
    <property type="evidence" value="ECO:0007669"/>
    <property type="project" value="UniProtKB-SubCell"/>
</dbReference>
<evidence type="ECO:0000256" key="2">
    <source>
        <dbReference type="ARBA" id="ARBA00008834"/>
    </source>
</evidence>
<dbReference type="GO" id="GO:0071555">
    <property type="term" value="P:cell wall organization"/>
    <property type="evidence" value="ECO:0007669"/>
    <property type="project" value="UniProtKB-KW"/>
</dbReference>
<evidence type="ECO:0000256" key="1">
    <source>
        <dbReference type="ARBA" id="ARBA00004613"/>
    </source>
</evidence>
<evidence type="ECO:0000256" key="10">
    <source>
        <dbReference type="ARBA" id="ARBA00023316"/>
    </source>
</evidence>
<comment type="caution">
    <text evidence="13">The sequence shown here is derived from an EMBL/GenBank/DDBJ whole genome shotgun (WGS) entry which is preliminary data.</text>
</comment>
<dbReference type="GO" id="GO:0045490">
    <property type="term" value="P:pectin catabolic process"/>
    <property type="evidence" value="ECO:0007669"/>
    <property type="project" value="UniProtKB-ARBA"/>
</dbReference>
<keyword evidence="5" id="KW-0677">Repeat</keyword>
<accession>A0A8H7UNF9</accession>
<evidence type="ECO:0000256" key="7">
    <source>
        <dbReference type="ARBA" id="ARBA00023157"/>
    </source>
</evidence>
<feature type="signal peptide" evidence="12">
    <location>
        <begin position="1"/>
        <end position="25"/>
    </location>
</feature>
<evidence type="ECO:0000256" key="4">
    <source>
        <dbReference type="ARBA" id="ARBA00022729"/>
    </source>
</evidence>
<keyword evidence="9 11" id="KW-0326">Glycosidase</keyword>